<evidence type="ECO:0000256" key="2">
    <source>
        <dbReference type="ARBA" id="ARBA00022737"/>
    </source>
</evidence>
<evidence type="ECO:0000256" key="1">
    <source>
        <dbReference type="ARBA" id="ARBA00022574"/>
    </source>
</evidence>
<sequence length="106" mass="11810">LSEFVHDMKRFVLYNRSAIELAPLQTYCSALVFSPTASVVKRRFQSQMPLWMPGLPQVRDNWDALLHTLVGHSRAVNAVAFSPDGKQLASASYDSTVRLWDAGSGK</sequence>
<proteinExistence type="inferred from homology"/>
<dbReference type="PROSITE" id="PS00678">
    <property type="entry name" value="WD_REPEATS_1"/>
    <property type="match status" value="1"/>
</dbReference>
<dbReference type="PROSITE" id="PS50294">
    <property type="entry name" value="WD_REPEATS_REGION"/>
    <property type="match status" value="1"/>
</dbReference>
<protein>
    <recommendedName>
        <fullName evidence="4">Mitochondrial division protein 1</fullName>
    </recommendedName>
</protein>
<dbReference type="InterPro" id="IPR015943">
    <property type="entry name" value="WD40/YVTN_repeat-like_dom_sf"/>
</dbReference>
<comment type="similarity">
    <text evidence="3">Belongs to the WD repeat MDV1/CAF4 family.</text>
</comment>
<evidence type="ECO:0000256" key="4">
    <source>
        <dbReference type="ARBA" id="ARBA00039789"/>
    </source>
</evidence>
<dbReference type="InterPro" id="IPR019775">
    <property type="entry name" value="WD40_repeat_CS"/>
</dbReference>
<dbReference type="AlphaFoldDB" id="A0A6G1HYB9"/>
<dbReference type="PROSITE" id="PS50082">
    <property type="entry name" value="WD_REPEATS_2"/>
    <property type="match status" value="1"/>
</dbReference>
<keyword evidence="2" id="KW-0677">Repeat</keyword>
<reference evidence="7" key="1">
    <citation type="journal article" date="2020" name="Stud. Mycol.">
        <title>101 Dothideomycetes genomes: a test case for predicting lifestyles and emergence of pathogens.</title>
        <authorList>
            <person name="Haridas S."/>
            <person name="Albert R."/>
            <person name="Binder M."/>
            <person name="Bloem J."/>
            <person name="Labutti K."/>
            <person name="Salamov A."/>
            <person name="Andreopoulos B."/>
            <person name="Baker S."/>
            <person name="Barry K."/>
            <person name="Bills G."/>
            <person name="Bluhm B."/>
            <person name="Cannon C."/>
            <person name="Castanera R."/>
            <person name="Culley D."/>
            <person name="Daum C."/>
            <person name="Ezra D."/>
            <person name="Gonzalez J."/>
            <person name="Henrissat B."/>
            <person name="Kuo A."/>
            <person name="Liang C."/>
            <person name="Lipzen A."/>
            <person name="Lutzoni F."/>
            <person name="Magnuson J."/>
            <person name="Mondo S."/>
            <person name="Nolan M."/>
            <person name="Ohm R."/>
            <person name="Pangilinan J."/>
            <person name="Park H.-J."/>
            <person name="Ramirez L."/>
            <person name="Alfaro M."/>
            <person name="Sun H."/>
            <person name="Tritt A."/>
            <person name="Yoshinaga Y."/>
            <person name="Zwiers L.-H."/>
            <person name="Turgeon B."/>
            <person name="Goodwin S."/>
            <person name="Spatafora J."/>
            <person name="Crous P."/>
            <person name="Grigoriev I."/>
        </authorList>
    </citation>
    <scope>NUCLEOTIDE SEQUENCE</scope>
    <source>
        <strain evidence="7">CBS 262.69</strain>
    </source>
</reference>
<evidence type="ECO:0000256" key="5">
    <source>
        <dbReference type="ARBA" id="ARBA00043913"/>
    </source>
</evidence>
<evidence type="ECO:0000256" key="3">
    <source>
        <dbReference type="ARBA" id="ARBA00038415"/>
    </source>
</evidence>
<dbReference type="InterPro" id="IPR001680">
    <property type="entry name" value="WD40_rpt"/>
</dbReference>
<name>A0A6G1HYB9_9PEZI</name>
<dbReference type="SUPFAM" id="SSF50978">
    <property type="entry name" value="WD40 repeat-like"/>
    <property type="match status" value="1"/>
</dbReference>
<dbReference type="Proteomes" id="UP000799640">
    <property type="component" value="Unassembled WGS sequence"/>
</dbReference>
<dbReference type="SMART" id="SM00320">
    <property type="entry name" value="WD40"/>
    <property type="match status" value="1"/>
</dbReference>
<feature type="repeat" description="WD" evidence="6">
    <location>
        <begin position="69"/>
        <end position="106"/>
    </location>
</feature>
<gene>
    <name evidence="7" type="ORF">EJ06DRAFT_459981</name>
</gene>
<dbReference type="InterPro" id="IPR036322">
    <property type="entry name" value="WD40_repeat_dom_sf"/>
</dbReference>
<evidence type="ECO:0000313" key="8">
    <source>
        <dbReference type="Proteomes" id="UP000799640"/>
    </source>
</evidence>
<evidence type="ECO:0000313" key="7">
    <source>
        <dbReference type="EMBL" id="KAF2401053.1"/>
    </source>
</evidence>
<dbReference type="Gene3D" id="2.130.10.10">
    <property type="entry name" value="YVTN repeat-like/Quinoprotein amine dehydrogenase"/>
    <property type="match status" value="1"/>
</dbReference>
<keyword evidence="8" id="KW-1185">Reference proteome</keyword>
<dbReference type="GO" id="GO:1990234">
    <property type="term" value="C:transferase complex"/>
    <property type="evidence" value="ECO:0007669"/>
    <property type="project" value="UniProtKB-ARBA"/>
</dbReference>
<dbReference type="PANTHER" id="PTHR22847:SF637">
    <property type="entry name" value="WD REPEAT DOMAIN 5B"/>
    <property type="match status" value="1"/>
</dbReference>
<keyword evidence="1 6" id="KW-0853">WD repeat</keyword>
<dbReference type="EMBL" id="ML996694">
    <property type="protein sequence ID" value="KAF2401053.1"/>
    <property type="molecule type" value="Genomic_DNA"/>
</dbReference>
<comment type="function">
    <text evidence="5">Involved in mitochondrial fission. Acts as an adapter protein required to form mitochondrial fission complexes. Formation of these complexes is required to promote constriction and fission of the mitochondrial compartment at a late step in mitochondrial division.</text>
</comment>
<accession>A0A6G1HYB9</accession>
<feature type="non-terminal residue" evidence="7">
    <location>
        <position position="106"/>
    </location>
</feature>
<dbReference type="PANTHER" id="PTHR22847">
    <property type="entry name" value="WD40 REPEAT PROTEIN"/>
    <property type="match status" value="1"/>
</dbReference>
<feature type="non-terminal residue" evidence="7">
    <location>
        <position position="1"/>
    </location>
</feature>
<dbReference type="OrthoDB" id="538223at2759"/>
<evidence type="ECO:0000256" key="6">
    <source>
        <dbReference type="PROSITE-ProRule" id="PRU00221"/>
    </source>
</evidence>
<dbReference type="Pfam" id="PF00400">
    <property type="entry name" value="WD40"/>
    <property type="match status" value="1"/>
</dbReference>
<organism evidence="7 8">
    <name type="scientific">Trichodelitschia bisporula</name>
    <dbReference type="NCBI Taxonomy" id="703511"/>
    <lineage>
        <taxon>Eukaryota</taxon>
        <taxon>Fungi</taxon>
        <taxon>Dikarya</taxon>
        <taxon>Ascomycota</taxon>
        <taxon>Pezizomycotina</taxon>
        <taxon>Dothideomycetes</taxon>
        <taxon>Dothideomycetes incertae sedis</taxon>
        <taxon>Phaeotrichales</taxon>
        <taxon>Phaeotrichaceae</taxon>
        <taxon>Trichodelitschia</taxon>
    </lineage>
</organism>